<dbReference type="MEROPS" id="C85.001"/>
<evidence type="ECO:0000259" key="7">
    <source>
        <dbReference type="PROSITE" id="PS50802"/>
    </source>
</evidence>
<keyword evidence="5" id="KW-0833">Ubl conjugation pathway</keyword>
<reference evidence="8" key="1">
    <citation type="journal article" date="2011" name="PLoS Biol.">
        <title>Gene gain and loss during evolution of obligate parasitism in the white rust pathogen of Arabidopsis thaliana.</title>
        <authorList>
            <person name="Kemen E."/>
            <person name="Gardiner A."/>
            <person name="Schultz-Larsen T."/>
            <person name="Kemen A.C."/>
            <person name="Balmuth A.L."/>
            <person name="Robert-Seilaniantz A."/>
            <person name="Bailey K."/>
            <person name="Holub E."/>
            <person name="Studholme D.J."/>
            <person name="Maclean D."/>
            <person name="Jones J.D."/>
        </authorList>
    </citation>
    <scope>NUCLEOTIDE SEQUENCE</scope>
</reference>
<name>F0X2B9_9STRA</name>
<comment type="similarity">
    <text evidence="2">Belongs to the peptidase C85 family.</text>
</comment>
<evidence type="ECO:0000313" key="8">
    <source>
        <dbReference type="EMBL" id="CCA28003.1"/>
    </source>
</evidence>
<evidence type="ECO:0000256" key="3">
    <source>
        <dbReference type="ARBA" id="ARBA00012759"/>
    </source>
</evidence>
<dbReference type="AlphaFoldDB" id="F0X2B9"/>
<dbReference type="PANTHER" id="PTHR12419">
    <property type="entry name" value="OTU DOMAIN CONTAINING PROTEIN"/>
    <property type="match status" value="1"/>
</dbReference>
<dbReference type="SUPFAM" id="SSF54001">
    <property type="entry name" value="Cysteine proteinases"/>
    <property type="match status" value="1"/>
</dbReference>
<dbReference type="GO" id="GO:0016579">
    <property type="term" value="P:protein deubiquitination"/>
    <property type="evidence" value="ECO:0007669"/>
    <property type="project" value="TreeGrafter"/>
</dbReference>
<dbReference type="InterPro" id="IPR038765">
    <property type="entry name" value="Papain-like_cys_pep_sf"/>
</dbReference>
<sequence>MIQAQTPRFLHYPESLLQHNLKLLTVNSDGNCLFRSVSHQVYENNKYHEAVRRYCVDYMESEKDYFEPYLMGNMDDFLRYLNHKRKNGVRGDDTEIQALCELKYDPQKCTLTMQSMALQIKNILRAQ</sequence>
<reference evidence="8" key="2">
    <citation type="submission" date="2011-02" db="EMBL/GenBank/DDBJ databases">
        <authorList>
            <person name="MacLean D."/>
        </authorList>
    </citation>
    <scope>NUCLEOTIDE SEQUENCE</scope>
</reference>
<dbReference type="HOGENOM" id="CLU_2190740_0_0_1"/>
<comment type="catalytic activity">
    <reaction evidence="1">
        <text>Thiol-dependent hydrolysis of ester, thioester, amide, peptide and isopeptide bonds formed by the C-terminal Gly of ubiquitin (a 76-residue protein attached to proteins as an intracellular targeting signal).</text>
        <dbReference type="EC" id="3.4.19.12"/>
    </reaction>
</comment>
<evidence type="ECO:0000256" key="6">
    <source>
        <dbReference type="ARBA" id="ARBA00022801"/>
    </source>
</evidence>
<evidence type="ECO:0000256" key="2">
    <source>
        <dbReference type="ARBA" id="ARBA00010407"/>
    </source>
</evidence>
<organism evidence="8">
    <name type="scientific">Albugo laibachii Nc14</name>
    <dbReference type="NCBI Taxonomy" id="890382"/>
    <lineage>
        <taxon>Eukaryota</taxon>
        <taxon>Sar</taxon>
        <taxon>Stramenopiles</taxon>
        <taxon>Oomycota</taxon>
        <taxon>Peronosporomycetes</taxon>
        <taxon>Albuginales</taxon>
        <taxon>Albuginaceae</taxon>
        <taxon>Albugo</taxon>
    </lineage>
</organism>
<protein>
    <recommendedName>
        <fullName evidence="3">ubiquitinyl hydrolase 1</fullName>
        <ecNumber evidence="3">3.4.19.12</ecNumber>
    </recommendedName>
</protein>
<dbReference type="EC" id="3.4.19.12" evidence="3"/>
<dbReference type="InterPro" id="IPR003323">
    <property type="entry name" value="OTU_dom"/>
</dbReference>
<dbReference type="Gene3D" id="3.90.70.80">
    <property type="match status" value="1"/>
</dbReference>
<dbReference type="GO" id="GO:0061578">
    <property type="term" value="F:K63-linked deubiquitinase activity"/>
    <property type="evidence" value="ECO:0007669"/>
    <property type="project" value="TreeGrafter"/>
</dbReference>
<evidence type="ECO:0000256" key="4">
    <source>
        <dbReference type="ARBA" id="ARBA00022670"/>
    </source>
</evidence>
<dbReference type="GO" id="GO:0004843">
    <property type="term" value="F:cysteine-type deubiquitinase activity"/>
    <property type="evidence" value="ECO:0007669"/>
    <property type="project" value="UniProtKB-EC"/>
</dbReference>
<dbReference type="EMBL" id="FR824810">
    <property type="protein sequence ID" value="CCA28003.1"/>
    <property type="molecule type" value="Genomic_DNA"/>
</dbReference>
<keyword evidence="6" id="KW-0378">Hydrolase</keyword>
<keyword evidence="4" id="KW-0645">Protease</keyword>
<dbReference type="GO" id="GO:0006508">
    <property type="term" value="P:proteolysis"/>
    <property type="evidence" value="ECO:0007669"/>
    <property type="project" value="UniProtKB-KW"/>
</dbReference>
<dbReference type="PANTHER" id="PTHR12419:SF4">
    <property type="entry name" value="OTU DOMAIN-CONTAINING PROTEIN 5"/>
    <property type="match status" value="1"/>
</dbReference>
<evidence type="ECO:0000256" key="1">
    <source>
        <dbReference type="ARBA" id="ARBA00000707"/>
    </source>
</evidence>
<feature type="domain" description="OTU" evidence="7">
    <location>
        <begin position="21"/>
        <end position="127"/>
    </location>
</feature>
<evidence type="ECO:0000256" key="5">
    <source>
        <dbReference type="ARBA" id="ARBA00022786"/>
    </source>
</evidence>
<dbReference type="PROSITE" id="PS50802">
    <property type="entry name" value="OTU"/>
    <property type="match status" value="1"/>
</dbReference>
<proteinExistence type="inferred from homology"/>
<gene>
    <name evidence="8" type="primary">AlNc14C964G12668</name>
    <name evidence="8" type="ORF">ALNC14_141470</name>
</gene>
<accession>F0X2B9</accession>
<dbReference type="InterPro" id="IPR050704">
    <property type="entry name" value="Peptidase_C85-like"/>
</dbReference>
<dbReference type="Pfam" id="PF02338">
    <property type="entry name" value="OTU"/>
    <property type="match status" value="1"/>
</dbReference>